<keyword evidence="2" id="KW-0812">Transmembrane</keyword>
<accession>A0A1H3YTM3</accession>
<evidence type="ECO:0000256" key="2">
    <source>
        <dbReference type="SAM" id="Phobius"/>
    </source>
</evidence>
<evidence type="ECO:0000313" key="4">
    <source>
        <dbReference type="Proteomes" id="UP000199394"/>
    </source>
</evidence>
<protein>
    <recommendedName>
        <fullName evidence="5">5-bromo-4-chloroindolyl phosphate hydrolysis protein</fullName>
    </recommendedName>
</protein>
<dbReference type="Proteomes" id="UP000199394">
    <property type="component" value="Unassembled WGS sequence"/>
</dbReference>
<organism evidence="3 4">
    <name type="scientific">Eubacterium aggregans</name>
    <dbReference type="NCBI Taxonomy" id="81409"/>
    <lineage>
        <taxon>Bacteria</taxon>
        <taxon>Bacillati</taxon>
        <taxon>Bacillota</taxon>
        <taxon>Clostridia</taxon>
        <taxon>Eubacteriales</taxon>
        <taxon>Eubacteriaceae</taxon>
        <taxon>Eubacterium</taxon>
    </lineage>
</organism>
<feature type="compositionally biased region" description="Basic residues" evidence="1">
    <location>
        <begin position="1"/>
        <end position="10"/>
    </location>
</feature>
<proteinExistence type="predicted"/>
<keyword evidence="2" id="KW-0472">Membrane</keyword>
<dbReference type="EMBL" id="FNRK01000004">
    <property type="protein sequence ID" value="SEA14909.1"/>
    <property type="molecule type" value="Genomic_DNA"/>
</dbReference>
<keyword evidence="4" id="KW-1185">Reference proteome</keyword>
<feature type="transmembrane region" description="Helical" evidence="2">
    <location>
        <begin position="95"/>
        <end position="111"/>
    </location>
</feature>
<evidence type="ECO:0000313" key="3">
    <source>
        <dbReference type="EMBL" id="SEA14909.1"/>
    </source>
</evidence>
<dbReference type="STRING" id="81409.SAMN04515656_104109"/>
<dbReference type="RefSeq" id="WP_341456143.1">
    <property type="nucleotide sequence ID" value="NZ_FNRK01000004.1"/>
</dbReference>
<sequence>MKIGMRKPSIKKSISARTTGRGKRAIKRTINPAYGKKGMGWVNNPKKAAYNKVYNKTTVSYKDLGNSGSTKNKTSTSKYASVKPIPVTRPEKKKTGVPWLIFGVLLLIGSFGSLPSFGPFAVGLVLGGFLLWKGLRIRKANSTISANTGNDQLVGLKLLLIPDLAEQNVSYNELLNMAMEQADNRIRISKDCVKIINETSKIDVFFDRFNLLINNLQYLALLEDYLSYTESNPTSDLESLLKEKAKIVNRFFDRVYADAMTLKTETGRKNRIDKFKLELTKYNDFLNPENITYLNSMSE</sequence>
<keyword evidence="2" id="KW-1133">Transmembrane helix</keyword>
<reference evidence="3 4" key="1">
    <citation type="submission" date="2016-10" db="EMBL/GenBank/DDBJ databases">
        <authorList>
            <person name="de Groot N.N."/>
        </authorList>
    </citation>
    <scope>NUCLEOTIDE SEQUENCE [LARGE SCALE GENOMIC DNA]</scope>
    <source>
        <strain evidence="3 4">SR12</strain>
    </source>
</reference>
<name>A0A1H3YTM3_9FIRM</name>
<evidence type="ECO:0008006" key="5">
    <source>
        <dbReference type="Google" id="ProtNLM"/>
    </source>
</evidence>
<evidence type="ECO:0000256" key="1">
    <source>
        <dbReference type="SAM" id="MobiDB-lite"/>
    </source>
</evidence>
<dbReference type="AlphaFoldDB" id="A0A1H3YTM3"/>
<gene>
    <name evidence="3" type="ORF">SAMN04515656_104109</name>
</gene>
<feature type="region of interest" description="Disordered" evidence="1">
    <location>
        <begin position="1"/>
        <end position="21"/>
    </location>
</feature>